<keyword evidence="1" id="KW-0472">Membrane</keyword>
<sequence>MNSWVAEQVKQDVDVMLADETTCVGWAFGKVEEYCGWSRDNSFWSFIAFLALYLIFGDYADLICNLICTVQPAYMSLVAIEMRDDEENIQWLTYWVIFALFSIIDYASNVVISYLPIYWLLKSTLFLWLSLSVYKGALRVYNFLLRGFVIMFIARSSWKPW</sequence>
<feature type="non-terminal residue" evidence="3">
    <location>
        <position position="161"/>
    </location>
</feature>
<dbReference type="Pfam" id="PF03134">
    <property type="entry name" value="TB2_DP1_HVA22"/>
    <property type="match status" value="1"/>
</dbReference>
<evidence type="ECO:0000313" key="2">
    <source>
        <dbReference type="EMBL" id="KFD51433.1"/>
    </source>
</evidence>
<proteinExistence type="inferred from homology"/>
<dbReference type="EMBL" id="KL363239">
    <property type="protein sequence ID" value="KFD51433.1"/>
    <property type="molecule type" value="Genomic_DNA"/>
</dbReference>
<evidence type="ECO:0000313" key="3">
    <source>
        <dbReference type="EMBL" id="KFD65760.1"/>
    </source>
</evidence>
<keyword evidence="1" id="KW-0812">Transmembrane</keyword>
<dbReference type="OrthoDB" id="10009287at2759"/>
<dbReference type="Proteomes" id="UP000030758">
    <property type="component" value="Unassembled WGS sequence"/>
</dbReference>
<dbReference type="GO" id="GO:0016020">
    <property type="term" value="C:membrane"/>
    <property type="evidence" value="ECO:0007669"/>
    <property type="project" value="UniProtKB-SubCell"/>
</dbReference>
<keyword evidence="1" id="KW-1133">Transmembrane helix</keyword>
<name>A0A085N8G4_9BILA</name>
<feature type="transmembrane region" description="Helical" evidence="1">
    <location>
        <begin position="43"/>
        <end position="70"/>
    </location>
</feature>
<dbReference type="PANTHER" id="PTHR12300">
    <property type="entry name" value="HVA22-LIKE PROTEINS"/>
    <property type="match status" value="1"/>
</dbReference>
<accession>A0A085N8G4</accession>
<dbReference type="AlphaFoldDB" id="A0A085N8G4"/>
<feature type="transmembrane region" description="Helical" evidence="1">
    <location>
        <begin position="91"/>
        <end position="120"/>
    </location>
</feature>
<dbReference type="EMBL" id="KL367533">
    <property type="protein sequence ID" value="KFD65760.1"/>
    <property type="molecule type" value="Genomic_DNA"/>
</dbReference>
<gene>
    <name evidence="2" type="ORF">M513_07646</name>
    <name evidence="3" type="ORF">M514_07646</name>
</gene>
<keyword evidence="4" id="KW-1185">Reference proteome</keyword>
<dbReference type="Proteomes" id="UP000030764">
    <property type="component" value="Unassembled WGS sequence"/>
</dbReference>
<comment type="similarity">
    <text evidence="1">Belongs to the DP1 family.</text>
</comment>
<evidence type="ECO:0000256" key="1">
    <source>
        <dbReference type="RuleBase" id="RU362006"/>
    </source>
</evidence>
<organism evidence="3">
    <name type="scientific">Trichuris suis</name>
    <name type="common">pig whipworm</name>
    <dbReference type="NCBI Taxonomy" id="68888"/>
    <lineage>
        <taxon>Eukaryota</taxon>
        <taxon>Metazoa</taxon>
        <taxon>Ecdysozoa</taxon>
        <taxon>Nematoda</taxon>
        <taxon>Enoplea</taxon>
        <taxon>Dorylaimia</taxon>
        <taxon>Trichinellida</taxon>
        <taxon>Trichuridae</taxon>
        <taxon>Trichuris</taxon>
    </lineage>
</organism>
<comment type="subcellular location">
    <subcellularLocation>
        <location evidence="1">Membrane</location>
        <topology evidence="1">Multi-pass membrane protein</topology>
    </subcellularLocation>
</comment>
<dbReference type="InterPro" id="IPR004345">
    <property type="entry name" value="TB2_DP1_HVA22"/>
</dbReference>
<evidence type="ECO:0000313" key="4">
    <source>
        <dbReference type="Proteomes" id="UP000030764"/>
    </source>
</evidence>
<protein>
    <recommendedName>
        <fullName evidence="1">Receptor expression-enhancing protein</fullName>
    </recommendedName>
</protein>
<reference evidence="3 4" key="1">
    <citation type="journal article" date="2014" name="Nat. Genet.">
        <title>Genome and transcriptome of the porcine whipworm Trichuris suis.</title>
        <authorList>
            <person name="Jex A.R."/>
            <person name="Nejsum P."/>
            <person name="Schwarz E.M."/>
            <person name="Hu L."/>
            <person name="Young N.D."/>
            <person name="Hall R.S."/>
            <person name="Korhonen P.K."/>
            <person name="Liao S."/>
            <person name="Thamsborg S."/>
            <person name="Xia J."/>
            <person name="Xu P."/>
            <person name="Wang S."/>
            <person name="Scheerlinck J.P."/>
            <person name="Hofmann A."/>
            <person name="Sternberg P.W."/>
            <person name="Wang J."/>
            <person name="Gasser R.B."/>
        </authorList>
    </citation>
    <scope>NUCLEOTIDE SEQUENCE [LARGE SCALE GENOMIC DNA]</scope>
    <source>
        <strain evidence="3">DCEP-RM93F</strain>
        <strain evidence="2">DCEP-RM93M</strain>
    </source>
</reference>